<name>A0A1V2LQR7_PICKU</name>
<accession>A0A1V2LQR7</accession>
<reference evidence="2" key="1">
    <citation type="journal article" date="2017" name="Genome Announc.">
        <title>Genome sequences of Cyberlindnera fabianii 65, Pichia kudriavzevii 129, and Saccharomyces cerevisiae 131 isolated from fermented masau fruits in Zimbabwe.</title>
        <authorList>
            <person name="van Rijswijck I.M.H."/>
            <person name="Derks M.F.L."/>
            <person name="Abee T."/>
            <person name="de Ridder D."/>
            <person name="Smid E.J."/>
        </authorList>
    </citation>
    <scope>NUCLEOTIDE SEQUENCE [LARGE SCALE GENOMIC DNA]</scope>
    <source>
        <strain evidence="2">129</strain>
    </source>
</reference>
<organism evidence="1 2">
    <name type="scientific">Pichia kudriavzevii</name>
    <name type="common">Yeast</name>
    <name type="synonym">Issatchenkia orientalis</name>
    <dbReference type="NCBI Taxonomy" id="4909"/>
    <lineage>
        <taxon>Eukaryota</taxon>
        <taxon>Fungi</taxon>
        <taxon>Dikarya</taxon>
        <taxon>Ascomycota</taxon>
        <taxon>Saccharomycotina</taxon>
        <taxon>Pichiomycetes</taxon>
        <taxon>Pichiales</taxon>
        <taxon>Pichiaceae</taxon>
        <taxon>Pichia</taxon>
    </lineage>
</organism>
<comment type="caution">
    <text evidence="1">The sequence shown here is derived from an EMBL/GenBank/DDBJ whole genome shotgun (WGS) entry which is preliminary data.</text>
</comment>
<evidence type="ECO:0000313" key="2">
    <source>
        <dbReference type="Proteomes" id="UP000189274"/>
    </source>
</evidence>
<protein>
    <submittedName>
        <fullName evidence="1">Uncharacterized protein</fullName>
    </submittedName>
</protein>
<dbReference type="AlphaFoldDB" id="A0A1V2LQR7"/>
<evidence type="ECO:0000313" key="1">
    <source>
        <dbReference type="EMBL" id="ONH75623.1"/>
    </source>
</evidence>
<dbReference type="Proteomes" id="UP000189274">
    <property type="component" value="Unassembled WGS sequence"/>
</dbReference>
<dbReference type="EMBL" id="MQVM01000006">
    <property type="protein sequence ID" value="ONH75623.1"/>
    <property type="molecule type" value="Genomic_DNA"/>
</dbReference>
<sequence>MSDFLETRLLSANWHSMRQKPKGV</sequence>
<gene>
    <name evidence="1" type="ORF">BOH78_1633</name>
</gene>
<proteinExistence type="predicted"/>